<protein>
    <submittedName>
        <fullName evidence="3">Glutathione S-transferase family protein</fullName>
    </submittedName>
</protein>
<dbReference type="InterPro" id="IPR040079">
    <property type="entry name" value="Glutathione_S-Trfase"/>
</dbReference>
<dbReference type="InterPro" id="IPR036249">
    <property type="entry name" value="Thioredoxin-like_sf"/>
</dbReference>
<dbReference type="SFLD" id="SFLDG00358">
    <property type="entry name" value="Main_(cytGST)"/>
    <property type="match status" value="1"/>
</dbReference>
<dbReference type="SUPFAM" id="SSF47616">
    <property type="entry name" value="GST C-terminal domain-like"/>
    <property type="match status" value="1"/>
</dbReference>
<evidence type="ECO:0000259" key="2">
    <source>
        <dbReference type="PROSITE" id="PS50405"/>
    </source>
</evidence>
<evidence type="ECO:0000313" key="4">
    <source>
        <dbReference type="Proteomes" id="UP001139031"/>
    </source>
</evidence>
<dbReference type="PANTHER" id="PTHR44051:SF21">
    <property type="entry name" value="GLUTATHIONE S-TRANSFERASE FAMILY PROTEIN"/>
    <property type="match status" value="1"/>
</dbReference>
<dbReference type="Pfam" id="PF02798">
    <property type="entry name" value="GST_N"/>
    <property type="match status" value="1"/>
</dbReference>
<dbReference type="Proteomes" id="UP001139031">
    <property type="component" value="Unassembled WGS sequence"/>
</dbReference>
<reference evidence="3" key="1">
    <citation type="submission" date="2021-08" db="EMBL/GenBank/DDBJ databases">
        <authorList>
            <person name="Stevens D.C."/>
        </authorList>
    </citation>
    <scope>NUCLEOTIDE SEQUENCE</scope>
    <source>
        <strain evidence="3">DSM 53165</strain>
    </source>
</reference>
<evidence type="ECO:0000313" key="3">
    <source>
        <dbReference type="EMBL" id="MBZ5710179.1"/>
    </source>
</evidence>
<accession>A0ABS7TPM6</accession>
<gene>
    <name evidence="3" type="ORF">K7C98_13015</name>
</gene>
<dbReference type="Gene3D" id="1.20.1050.10">
    <property type="match status" value="1"/>
</dbReference>
<name>A0ABS7TPM6_9BACT</name>
<dbReference type="Gene3D" id="3.40.30.10">
    <property type="entry name" value="Glutaredoxin"/>
    <property type="match status" value="1"/>
</dbReference>
<dbReference type="PROSITE" id="PS50405">
    <property type="entry name" value="GST_CTER"/>
    <property type="match status" value="1"/>
</dbReference>
<dbReference type="PANTHER" id="PTHR44051">
    <property type="entry name" value="GLUTATHIONE S-TRANSFERASE-RELATED"/>
    <property type="match status" value="1"/>
</dbReference>
<dbReference type="InterPro" id="IPR004045">
    <property type="entry name" value="Glutathione_S-Trfase_N"/>
</dbReference>
<organism evidence="3 4">
    <name type="scientific">Nannocystis pusilla</name>
    <dbReference type="NCBI Taxonomy" id="889268"/>
    <lineage>
        <taxon>Bacteria</taxon>
        <taxon>Pseudomonadati</taxon>
        <taxon>Myxococcota</taxon>
        <taxon>Polyangia</taxon>
        <taxon>Nannocystales</taxon>
        <taxon>Nannocystaceae</taxon>
        <taxon>Nannocystis</taxon>
    </lineage>
</organism>
<dbReference type="Pfam" id="PF13410">
    <property type="entry name" value="GST_C_2"/>
    <property type="match status" value="1"/>
</dbReference>
<dbReference type="CDD" id="cd03207">
    <property type="entry name" value="GST_C_8"/>
    <property type="match status" value="1"/>
</dbReference>
<dbReference type="SFLD" id="SFLDG01150">
    <property type="entry name" value="Main.1:_Beta-like"/>
    <property type="match status" value="1"/>
</dbReference>
<dbReference type="SUPFAM" id="SSF52833">
    <property type="entry name" value="Thioredoxin-like"/>
    <property type="match status" value="1"/>
</dbReference>
<comment type="caution">
    <text evidence="3">The sequence shown here is derived from an EMBL/GenBank/DDBJ whole genome shotgun (WGS) entry which is preliminary data.</text>
</comment>
<proteinExistence type="predicted"/>
<sequence length="209" mass="22724">MTESIITLFHHPHSRSAGVRVLLEALGAPYEVRFIDFKAGANRTPEFLALNPLGKLPTIRYRGTVVTEQVAIYIYLADLFPAAGLAPAFDDPRRGSYLRWIALYGASFEPAVVDRAMKRPDIDAATSAYGSYDAILQTLVEQLGRGDYLLGERFSAADVLWGSALRWTTSFGIVPELPAIRAYIERVGAHPAFARAAELDAGLIAGQGG</sequence>
<dbReference type="EMBL" id="JAIRAU010000012">
    <property type="protein sequence ID" value="MBZ5710179.1"/>
    <property type="molecule type" value="Genomic_DNA"/>
</dbReference>
<evidence type="ECO:0000259" key="1">
    <source>
        <dbReference type="PROSITE" id="PS50404"/>
    </source>
</evidence>
<feature type="domain" description="GST C-terminal" evidence="2">
    <location>
        <begin position="67"/>
        <end position="209"/>
    </location>
</feature>
<dbReference type="SFLD" id="SFLDS00019">
    <property type="entry name" value="Glutathione_Transferase_(cytos"/>
    <property type="match status" value="1"/>
</dbReference>
<dbReference type="PROSITE" id="PS50404">
    <property type="entry name" value="GST_NTER"/>
    <property type="match status" value="1"/>
</dbReference>
<feature type="domain" description="GST N-terminal" evidence="1">
    <location>
        <begin position="3"/>
        <end position="84"/>
    </location>
</feature>
<dbReference type="InterPro" id="IPR010987">
    <property type="entry name" value="Glutathione-S-Trfase_C-like"/>
</dbReference>
<keyword evidence="4" id="KW-1185">Reference proteome</keyword>
<dbReference type="InterPro" id="IPR036282">
    <property type="entry name" value="Glutathione-S-Trfase_C_sf"/>
</dbReference>
<dbReference type="CDD" id="cd03046">
    <property type="entry name" value="GST_N_GTT1_like"/>
    <property type="match status" value="1"/>
</dbReference>
<dbReference type="RefSeq" id="WP_224191951.1">
    <property type="nucleotide sequence ID" value="NZ_JAIRAU010000012.1"/>
</dbReference>